<dbReference type="EMBL" id="RSCL01000012">
    <property type="protein sequence ID" value="RUT03887.1"/>
    <property type="molecule type" value="Genomic_DNA"/>
</dbReference>
<keyword evidence="2" id="KW-1185">Reference proteome</keyword>
<dbReference type="OrthoDB" id="2568996at2"/>
<accession>A0A3S1CBC6</accession>
<dbReference type="Proteomes" id="UP000271624">
    <property type="component" value="Unassembled WGS sequence"/>
</dbReference>
<dbReference type="AlphaFoldDB" id="A0A3S1CBC6"/>
<dbReference type="RefSeq" id="WP_127083162.1">
    <property type="nucleotide sequence ID" value="NZ_RSCL01000012.1"/>
</dbReference>
<organism evidence="1 2">
    <name type="scientific">Dulcicalothrix desertica PCC 7102</name>
    <dbReference type="NCBI Taxonomy" id="232991"/>
    <lineage>
        <taxon>Bacteria</taxon>
        <taxon>Bacillati</taxon>
        <taxon>Cyanobacteriota</taxon>
        <taxon>Cyanophyceae</taxon>
        <taxon>Nostocales</taxon>
        <taxon>Calotrichaceae</taxon>
        <taxon>Dulcicalothrix</taxon>
    </lineage>
</organism>
<reference evidence="1" key="2">
    <citation type="journal article" date="2019" name="Genome Biol. Evol.">
        <title>Day and night: Metabolic profiles and evolutionary relationships of six axenic non-marine cyanobacteria.</title>
        <authorList>
            <person name="Will S.E."/>
            <person name="Henke P."/>
            <person name="Boedeker C."/>
            <person name="Huang S."/>
            <person name="Brinkmann H."/>
            <person name="Rohde M."/>
            <person name="Jarek M."/>
            <person name="Friedl T."/>
            <person name="Seufert S."/>
            <person name="Schumacher M."/>
            <person name="Overmann J."/>
            <person name="Neumann-Schaal M."/>
            <person name="Petersen J."/>
        </authorList>
    </citation>
    <scope>NUCLEOTIDE SEQUENCE [LARGE SCALE GENOMIC DNA]</scope>
    <source>
        <strain evidence="1">PCC 7102</strain>
    </source>
</reference>
<reference evidence="1" key="1">
    <citation type="submission" date="2018-12" db="EMBL/GenBank/DDBJ databases">
        <authorList>
            <person name="Will S."/>
            <person name="Neumann-Schaal M."/>
            <person name="Henke P."/>
        </authorList>
    </citation>
    <scope>NUCLEOTIDE SEQUENCE</scope>
    <source>
        <strain evidence="1">PCC 7102</strain>
    </source>
</reference>
<name>A0A3S1CBC6_9CYAN</name>
<evidence type="ECO:0000313" key="2">
    <source>
        <dbReference type="Proteomes" id="UP000271624"/>
    </source>
</evidence>
<protein>
    <submittedName>
        <fullName evidence="1">Uncharacterized protein</fullName>
    </submittedName>
</protein>
<proteinExistence type="predicted"/>
<gene>
    <name evidence="1" type="ORF">DSM106972_048010</name>
</gene>
<evidence type="ECO:0000313" key="1">
    <source>
        <dbReference type="EMBL" id="RUT03887.1"/>
    </source>
</evidence>
<comment type="caution">
    <text evidence="1">The sequence shown here is derived from an EMBL/GenBank/DDBJ whole genome shotgun (WGS) entry which is preliminary data.</text>
</comment>
<sequence>MDEAEFTSSLFKGLGRPHCYYQRHKDFPYREALLHACLYNPAYDHQIEGARTNYYWELLNITACNTDIRQNILEALRNPVEEMDIEQLFGFALNYARSGDTVARQLMYSLGAEYACAGSTVGAEQLVELDNIDAFLFIAEHRGRTNEAQPDFWDNDFLLKQIEKHLSAEKIQEQLKKAQQTNVFIARYFTLISSQDTARTLKPSLSQQPYEEIKRIILESQRRIASAVFYRWGKLASDDDIYRAAQDLLTLTDTKIIPLYLGMFCKRTFPFGLSPLLPLVWSNEERVASYAIRAVAMFHDSQVRALALQLIAAKHHTSDAIKLFIHNFQAGDELFLTEIFEQNIDDDDLHSLICSLIDVFEQNLTQSSQDLLIALYEQSPCSICRQHIVDCLVKLASLPDWIIDECQYDANEKIRLAVHQYCEAKQSQF</sequence>